<dbReference type="EMBL" id="CP021106">
    <property type="protein sequence ID" value="ARO88381.1"/>
    <property type="molecule type" value="Genomic_DNA"/>
</dbReference>
<keyword evidence="4" id="KW-1185">Reference proteome</keyword>
<evidence type="ECO:0008006" key="5">
    <source>
        <dbReference type="Google" id="ProtNLM"/>
    </source>
</evidence>
<reference evidence="3 4" key="1">
    <citation type="journal article" date="2015" name="Int. J. Syst. Evol. Microbiol.">
        <title>Nitrosospira lacus sp. nov., a psychrotolerant, ammonia-oxidizing bacterium from sandy lake sediment.</title>
        <authorList>
            <person name="Urakawa H."/>
            <person name="Garcia J.C."/>
            <person name="Nielsen J.L."/>
            <person name="Le V.Q."/>
            <person name="Kozlowski J.A."/>
            <person name="Stein L.Y."/>
            <person name="Lim C.K."/>
            <person name="Pommerening-Roser A."/>
            <person name="Martens-Habbena W."/>
            <person name="Stahl D.A."/>
            <person name="Klotz M.G."/>
        </authorList>
    </citation>
    <scope>NUCLEOTIDE SEQUENCE [LARGE SCALE GENOMIC DNA]</scope>
    <source>
        <strain evidence="3 4">APG3</strain>
    </source>
</reference>
<dbReference type="AlphaFoldDB" id="A0A1W6SRF1"/>
<dbReference type="KEGG" id="nlc:EBAPG3_011695"/>
<organism evidence="3 4">
    <name type="scientific">Nitrosospira lacus</name>
    <dbReference type="NCBI Taxonomy" id="1288494"/>
    <lineage>
        <taxon>Bacteria</taxon>
        <taxon>Pseudomonadati</taxon>
        <taxon>Pseudomonadota</taxon>
        <taxon>Betaproteobacteria</taxon>
        <taxon>Nitrosomonadales</taxon>
        <taxon>Nitrosomonadaceae</taxon>
        <taxon>Nitrosospira</taxon>
    </lineage>
</organism>
<protein>
    <recommendedName>
        <fullName evidence="5">Nickel/cobalt transporter regulator</fullName>
    </recommendedName>
</protein>
<evidence type="ECO:0000256" key="2">
    <source>
        <dbReference type="SAM" id="SignalP"/>
    </source>
</evidence>
<feature type="chain" id="PRO_5010875520" description="Nickel/cobalt transporter regulator" evidence="2">
    <location>
        <begin position="27"/>
        <end position="171"/>
    </location>
</feature>
<feature type="signal peptide" evidence="2">
    <location>
        <begin position="1"/>
        <end position="26"/>
    </location>
</feature>
<dbReference type="Gene3D" id="3.10.450.160">
    <property type="entry name" value="inner membrane protein cigr"/>
    <property type="match status" value="1"/>
</dbReference>
<gene>
    <name evidence="3" type="ORF">EBAPG3_011695</name>
</gene>
<evidence type="ECO:0000313" key="4">
    <source>
        <dbReference type="Proteomes" id="UP000012179"/>
    </source>
</evidence>
<dbReference type="eggNOG" id="COG5455">
    <property type="taxonomic scope" value="Bacteria"/>
</dbReference>
<feature type="region of interest" description="Disordered" evidence="1">
    <location>
        <begin position="28"/>
        <end position="65"/>
    </location>
</feature>
<keyword evidence="2" id="KW-0732">Signal</keyword>
<sequence length="171" mass="18996">MLKIFLNLLIPTIALSLSFIPMPVSAEKPMGAGNHKAGKRGQHKGRKHEKNYQNYQDGNQYRGGGRAIRHFDDRQRTILSDYFRPRFQSGRCPPGLAKKYNGCMPPGQAKKWRVGYPLPRGVTFYDLPPHLIGQLGYPGPGYRYVRVAADVLLIAAGTGMVLAAVEDLNGM</sequence>
<dbReference type="OrthoDB" id="5432438at2"/>
<evidence type="ECO:0000313" key="3">
    <source>
        <dbReference type="EMBL" id="ARO88381.1"/>
    </source>
</evidence>
<proteinExistence type="predicted"/>
<feature type="compositionally biased region" description="Basic residues" evidence="1">
    <location>
        <begin position="36"/>
        <end position="49"/>
    </location>
</feature>
<dbReference type="RefSeq" id="WP_004177506.1">
    <property type="nucleotide sequence ID" value="NZ_CP021106.3"/>
</dbReference>
<accession>A0A1W6SRF1</accession>
<evidence type="ECO:0000256" key="1">
    <source>
        <dbReference type="SAM" id="MobiDB-lite"/>
    </source>
</evidence>
<name>A0A1W6SRF1_9PROT</name>
<dbReference type="Proteomes" id="UP000012179">
    <property type="component" value="Chromosome"/>
</dbReference>